<evidence type="ECO:0000313" key="1">
    <source>
        <dbReference type="EMBL" id="WCR07610.1"/>
    </source>
</evidence>
<protein>
    <submittedName>
        <fullName evidence="1">DUF3572 family protein</fullName>
    </submittedName>
</protein>
<accession>A0ABY7SKT8</accession>
<reference evidence="1 2" key="1">
    <citation type="submission" date="2021-01" db="EMBL/GenBank/DDBJ databases">
        <title>Biogeographic distribution of Paracoccus.</title>
        <authorList>
            <person name="Hollensteiner J."/>
            <person name="Leineberger J."/>
            <person name="Brinkhoff T."/>
            <person name="Daniel R."/>
        </authorList>
    </citation>
    <scope>NUCLEOTIDE SEQUENCE [LARGE SCALE GENOMIC DNA]</scope>
    <source>
        <strain evidence="1 2">KCTC 22803</strain>
    </source>
</reference>
<organism evidence="1 2">
    <name type="scientific">Paracoccus fistulariae</name>
    <dbReference type="NCBI Taxonomy" id="658446"/>
    <lineage>
        <taxon>Bacteria</taxon>
        <taxon>Pseudomonadati</taxon>
        <taxon>Pseudomonadota</taxon>
        <taxon>Alphaproteobacteria</taxon>
        <taxon>Rhodobacterales</taxon>
        <taxon>Paracoccaceae</taxon>
        <taxon>Paracoccus</taxon>
    </lineage>
</organism>
<dbReference type="RefSeq" id="WP_271884725.1">
    <property type="nucleotide sequence ID" value="NZ_CP067136.1"/>
</dbReference>
<evidence type="ECO:0000313" key="2">
    <source>
        <dbReference type="Proteomes" id="UP001219349"/>
    </source>
</evidence>
<sequence>MTYSRQAAGDLASSALLYLLQTPELAAGFMGSTGLRPEDLRQLAGQPELAVHVLDYLLEDDARVIDAAESLQVKAADFMSARTALAGPGSFGWEPD</sequence>
<dbReference type="Proteomes" id="UP001219349">
    <property type="component" value="Chromosome"/>
</dbReference>
<proteinExistence type="predicted"/>
<dbReference type="EMBL" id="CP067136">
    <property type="protein sequence ID" value="WCR07610.1"/>
    <property type="molecule type" value="Genomic_DNA"/>
</dbReference>
<name>A0ABY7SKT8_9RHOB</name>
<keyword evidence="2" id="KW-1185">Reference proteome</keyword>
<gene>
    <name evidence="1" type="ORF">JHX87_01805</name>
</gene>
<dbReference type="InterPro" id="IPR021955">
    <property type="entry name" value="DUF3572"/>
</dbReference>
<dbReference type="Pfam" id="PF12096">
    <property type="entry name" value="DUF3572"/>
    <property type="match status" value="1"/>
</dbReference>